<comment type="catalytic activity">
    <reaction evidence="5">
        <text>RNA(n) + a ribonucleoside 5'-triphosphate = RNA(n+1) + diphosphate</text>
        <dbReference type="Rhea" id="RHEA:21248"/>
        <dbReference type="Rhea" id="RHEA-COMP:14527"/>
        <dbReference type="Rhea" id="RHEA-COMP:17342"/>
        <dbReference type="ChEBI" id="CHEBI:33019"/>
        <dbReference type="ChEBI" id="CHEBI:61557"/>
        <dbReference type="ChEBI" id="CHEBI:140395"/>
        <dbReference type="EC" id="2.7.7.6"/>
    </reaction>
</comment>
<dbReference type="NCBIfam" id="TIGR02388">
    <property type="entry name" value="rpoC2_cyan"/>
    <property type="match status" value="1"/>
</dbReference>
<dbReference type="Gene3D" id="1.10.274.100">
    <property type="entry name" value="RNA polymerase Rpb1, domain 3"/>
    <property type="match status" value="1"/>
</dbReference>
<feature type="binding site" evidence="5">
    <location>
        <position position="299"/>
    </location>
    <ligand>
        <name>Zn(2+)</name>
        <dbReference type="ChEBI" id="CHEBI:29105"/>
    </ligand>
</feature>
<comment type="subunit">
    <text evidence="5">In plastids the minimal PEP RNA polymerase catalytic core is composed of four subunits: alpha, beta, beta', and beta''. When a (nuclear-encoded) sigma factor is associated with the core the holoenzyme is formed, which can initiate transcription.</text>
</comment>
<feature type="region of interest" description="Disordered" evidence="6">
    <location>
        <begin position="767"/>
        <end position="803"/>
    </location>
</feature>
<dbReference type="InterPro" id="IPR007081">
    <property type="entry name" value="RNA_pol_Rpb1_5"/>
</dbReference>
<dbReference type="Pfam" id="PF05000">
    <property type="entry name" value="RNA_pol_Rpb1_4"/>
    <property type="match status" value="1"/>
</dbReference>
<dbReference type="InterPro" id="IPR038120">
    <property type="entry name" value="Rpb1_funnel_sf"/>
</dbReference>
<dbReference type="Gene3D" id="1.10.1790.20">
    <property type="match status" value="1"/>
</dbReference>
<dbReference type="EC" id="2.7.7.6" evidence="5"/>
<dbReference type="CDD" id="cd02655">
    <property type="entry name" value="RNAP_beta'_C"/>
    <property type="match status" value="1"/>
</dbReference>
<comment type="subcellular location">
    <subcellularLocation>
        <location evidence="5">Plastid</location>
        <location evidence="5">Chloroplast</location>
    </subcellularLocation>
</comment>
<dbReference type="GO" id="GO:0008270">
    <property type="term" value="F:zinc ion binding"/>
    <property type="evidence" value="ECO:0007669"/>
    <property type="project" value="UniProtKB-UniRule"/>
</dbReference>
<comment type="cofactor">
    <cofactor evidence="5">
        <name>Zn(2+)</name>
        <dbReference type="ChEBI" id="CHEBI:29105"/>
    </cofactor>
    <text evidence="5">Binds 1 Zn(2+) ion per subunit.</text>
</comment>
<organism evidence="9">
    <name type="scientific">Selaginella lyallii</name>
    <dbReference type="NCBI Taxonomy" id="137159"/>
    <lineage>
        <taxon>Eukaryota</taxon>
        <taxon>Viridiplantae</taxon>
        <taxon>Streptophyta</taxon>
        <taxon>Embryophyta</taxon>
        <taxon>Tracheophyta</taxon>
        <taxon>Lycopodiopsida</taxon>
        <taxon>Selaginellales</taxon>
        <taxon>Selaginellaceae</taxon>
        <taxon>Selaginella</taxon>
    </lineage>
</organism>
<comment type="function">
    <text evidence="5">DNA-dependent RNA polymerase catalyzes the transcription of DNA into RNA using the four ribonucleoside triphosphates as substrates.</text>
</comment>
<keyword evidence="4 5" id="KW-0804">Transcription</keyword>
<dbReference type="GO" id="GO:0000428">
    <property type="term" value="C:DNA-directed RNA polymerase complex"/>
    <property type="evidence" value="ECO:0007669"/>
    <property type="project" value="UniProtKB-KW"/>
</dbReference>
<evidence type="ECO:0000256" key="6">
    <source>
        <dbReference type="SAM" id="MobiDB-lite"/>
    </source>
</evidence>
<dbReference type="GO" id="GO:0009507">
    <property type="term" value="C:chloroplast"/>
    <property type="evidence" value="ECO:0007669"/>
    <property type="project" value="UniProtKB-SubCell"/>
</dbReference>
<feature type="binding site" evidence="5">
    <location>
        <position position="292"/>
    </location>
    <ligand>
        <name>Zn(2+)</name>
        <dbReference type="ChEBI" id="CHEBI:29105"/>
    </ligand>
</feature>
<reference evidence="9" key="1">
    <citation type="journal article" date="2019" name="J. ISSAAS">
        <title>The Unique Evolutionary Trajectory 1 and Dynamic Conformations of DR and IR/DR coexisting Plastomes of the Early Vascular Plant Selaginellaceae (Lycophyte).</title>
        <authorList>
            <person name="Zhang H.-R."/>
            <person name="Xiang Q.-P."/>
            <person name="Zhang X.-C."/>
        </authorList>
    </citation>
    <scope>NUCLEOTIDE SEQUENCE</scope>
</reference>
<dbReference type="SUPFAM" id="SSF64484">
    <property type="entry name" value="beta and beta-prime subunits of DNA dependent RNA-polymerase"/>
    <property type="match status" value="1"/>
</dbReference>
<comment type="similarity">
    <text evidence="5">Belongs to the RNA polymerase beta' chain family. RpoC2 subfamily.</text>
</comment>
<dbReference type="Gene3D" id="1.10.132.30">
    <property type="match status" value="1"/>
</dbReference>
<proteinExistence type="inferred from homology"/>
<sequence length="1390" mass="150020">TAEPSGLLFCNRVMDRTAMKQFISGLVARFGAVCTAHILDQLKTLGFQQATYAAVSLGIDDLLATPSREWLVRDAELRSFSEEDLHRRGNVHAVEKLRRLIEEWYATSEYIKMEVSLNFGMTDPLNPVHMMSFSGARGNISQVNQLLGMRGLMLDPKGQIIDLPIQSNFREGLTLTEYIISCYGARKGIVDIAIRTADAGYLTRRLVEVAQRVVARRTNCGTIRSILVSPIRDQPGGQAIARSKLIGRILANSVYVDKRCIAIRDQDVGTGLAKRLTTVHTRPINIRSPLTCESMFWVCRLCYGWSLTHRGLVGLGEAVGIIAGQSIGEPGTQLTLRTFHTGGIFTGDTAQHVRAPLTGIIRYNATLAHLTRTRHGRPAWICRDDLVVAIHNGYEGHSFIIPSRSFILVKDNQHVESRQVLAEVHTATPAPREMVHRCIHSDMYGELHVGARVRHNFERIYSNIQLLPETSHAWVLSGESRAAGDTQQIFHSARDKIDAQSLLAGRDSSLPELNLVGTRSNPNPLRARFSNEGEPFANQYMHYRSPSGDLAYPAPLQGNLLPRGVEIWRPLARVTKTLFLGRAREEEQLYSISENAAASPIVTGHSAECVTKSPGAAKCDTVGVHSKENSGGNWDEAIAILAKIRGGAEEVRFSSLLPEGRRSARNRTLCLVAAFLPSGVHVGAGPAESLRSNRGWLAEGSGGQDITSARSLLAGVLPVIAPRAEVYGKVCTGLCTPSLPADLVPGAFDPMSWKHYDPRAELPVAGFTRASSPEPAEERNTTRSDSNTLPGAPSGGCSSPKAELAGSGASAEIGGAYFLPARYFPSYPAIEASAGSAGCGMAASFQYSPASAAVRSTGRCYSGNRSVFGSRGIIRISPTGARGKAASFLILSPDDVSNVRLSTTSGYGSARLGKGRPPGELCAPADEPPRDHLGTPRRENGRGLGPIVEASAPIRSSRNCPFSRKALRGALGVLGNPWQTVRGSTCSPRRATGLSSTCGALLAEGLNIRKLQESLVAPAHGWVLRGEDGIITRGARERTQKLNYSRSWNRARRLPSFLQATLSSAFILGQFICVGVPVCDGPAPRSRSCQVKAIDTEFIAIRSAEPYLADGGATIFGGSGGIVGKGDTLMTLIRERLRFEDIIFQGLPKIEQFLESRSGTSVSTDLKDSFGDWNSSVAPVFGRPWGYLLSARISLERSQITLVDRIGRGYRSQGVLVADKHVEMIVRQVTSRLSNLEDGMANASLPGELTEDSRAHRRNRALEAKSTYSPLLLGVTVASLNTKSFLSEASFRDTTGVLARAAIQGQIDWLKGLKENVIIGGTVPVGTGLGDLLGQVDQSEEPAKDISVSAADGGTQLKITAEHLFLLLSQRRRKPGFRFPGGILIHDASA</sequence>
<evidence type="ECO:0000313" key="9">
    <source>
        <dbReference type="EMBL" id="QBL02064.1"/>
    </source>
</evidence>
<feature type="binding site" evidence="5">
    <location>
        <position position="220"/>
    </location>
    <ligand>
        <name>Zn(2+)</name>
        <dbReference type="ChEBI" id="CHEBI:29105"/>
    </ligand>
</feature>
<keyword evidence="2 5" id="KW-0808">Transferase</keyword>
<evidence type="ECO:0000256" key="2">
    <source>
        <dbReference type="ARBA" id="ARBA00022679"/>
    </source>
</evidence>
<dbReference type="InterPro" id="IPR012756">
    <property type="entry name" value="DNA-dir_RpoC2_beta_pp"/>
</dbReference>
<keyword evidence="3 5" id="KW-0548">Nucleotidyltransferase</keyword>
<dbReference type="GO" id="GO:0006351">
    <property type="term" value="P:DNA-templated transcription"/>
    <property type="evidence" value="ECO:0007669"/>
    <property type="project" value="UniProtKB-UniRule"/>
</dbReference>
<feature type="region of interest" description="Disordered" evidence="6">
    <location>
        <begin position="908"/>
        <end position="945"/>
    </location>
</feature>
<evidence type="ECO:0000259" key="8">
    <source>
        <dbReference type="Pfam" id="PF05000"/>
    </source>
</evidence>
<feature type="domain" description="RNA polymerase Rpb1" evidence="7">
    <location>
        <begin position="172"/>
        <end position="366"/>
    </location>
</feature>
<dbReference type="RefSeq" id="YP_009582603.1">
    <property type="nucleotide sequence ID" value="NC_041556.1"/>
</dbReference>
<dbReference type="InterPro" id="IPR007083">
    <property type="entry name" value="RNA_pol_Rpb1_4"/>
</dbReference>
<accession>A0A481ZK02</accession>
<evidence type="ECO:0000259" key="7">
    <source>
        <dbReference type="Pfam" id="PF04998"/>
    </source>
</evidence>
<evidence type="ECO:0000256" key="4">
    <source>
        <dbReference type="ARBA" id="ARBA00023163"/>
    </source>
</evidence>
<dbReference type="PANTHER" id="PTHR48443:SF1">
    <property type="entry name" value="DNA-DIRECTED RNA POLYMERASE SUBUNIT BETA"/>
    <property type="match status" value="1"/>
</dbReference>
<dbReference type="Gene3D" id="1.10.150.390">
    <property type="match status" value="1"/>
</dbReference>
<dbReference type="EMBL" id="MK156800">
    <property type="protein sequence ID" value="QBL02064.1"/>
    <property type="molecule type" value="Genomic_DNA"/>
</dbReference>
<keyword evidence="1 5" id="KW-0240">DNA-directed RNA polymerase</keyword>
<dbReference type="PANTHER" id="PTHR48443">
    <property type="entry name" value="DNA-DIRECTED RNA POLYMERASE SUBUNIT BETA"/>
    <property type="match status" value="1"/>
</dbReference>
<feature type="domain" description="RNA polymerase Rpb1" evidence="8">
    <location>
        <begin position="93"/>
        <end position="170"/>
    </location>
</feature>
<feature type="compositionally biased region" description="Basic and acidic residues" evidence="6">
    <location>
        <begin position="927"/>
        <end position="941"/>
    </location>
</feature>
<feature type="binding site" evidence="5">
    <location>
        <position position="302"/>
    </location>
    <ligand>
        <name>Zn(2+)</name>
        <dbReference type="ChEBI" id="CHEBI:29105"/>
    </ligand>
</feature>
<dbReference type="HAMAP" id="MF_01324">
    <property type="entry name" value="RNApol_bact_RpoC2"/>
    <property type="match status" value="1"/>
</dbReference>
<keyword evidence="9" id="KW-0150">Chloroplast</keyword>
<keyword evidence="5" id="KW-0862">Zinc</keyword>
<keyword evidence="9" id="KW-0934">Plastid</keyword>
<evidence type="ECO:0000256" key="3">
    <source>
        <dbReference type="ARBA" id="ARBA00022695"/>
    </source>
</evidence>
<dbReference type="GO" id="GO:0003899">
    <property type="term" value="F:DNA-directed RNA polymerase activity"/>
    <property type="evidence" value="ECO:0007669"/>
    <property type="project" value="UniProtKB-UniRule"/>
</dbReference>
<gene>
    <name evidence="5 9" type="primary">rpoC2</name>
</gene>
<dbReference type="GO" id="GO:0003677">
    <property type="term" value="F:DNA binding"/>
    <property type="evidence" value="ECO:0007669"/>
    <property type="project" value="UniProtKB-UniRule"/>
</dbReference>
<keyword evidence="5" id="KW-0479">Metal-binding</keyword>
<evidence type="ECO:0000256" key="1">
    <source>
        <dbReference type="ARBA" id="ARBA00022478"/>
    </source>
</evidence>
<geneLocation type="chloroplast" evidence="9"/>
<evidence type="ECO:0000256" key="5">
    <source>
        <dbReference type="HAMAP-Rule" id="MF_01324"/>
    </source>
</evidence>
<dbReference type="Pfam" id="PF04998">
    <property type="entry name" value="RNA_pol_Rpb1_5"/>
    <property type="match status" value="1"/>
</dbReference>
<name>A0A481ZK02_9TRAC</name>
<protein>
    <recommendedName>
        <fullName evidence="5">DNA-directed RNA polymerase subunit beta''</fullName>
        <ecNumber evidence="5">2.7.7.6</ecNumber>
    </recommendedName>
    <alternativeName>
        <fullName evidence="5">PEP</fullName>
    </alternativeName>
    <alternativeName>
        <fullName evidence="5">Plastid-encoded RNA polymerase subunit beta''</fullName>
        <shortName evidence="5">RNA polymerase subunit beta''</shortName>
    </alternativeName>
</protein>
<dbReference type="InterPro" id="IPR042102">
    <property type="entry name" value="RNA_pol_Rpb1_3_sf"/>
</dbReference>
<dbReference type="GeneID" id="39710877"/>